<accession>A0A9P8QAG6</accession>
<name>A0A9P8QAG6_WICPI</name>
<reference evidence="1" key="2">
    <citation type="submission" date="2021-01" db="EMBL/GenBank/DDBJ databases">
        <authorList>
            <person name="Schikora-Tamarit M.A."/>
        </authorList>
    </citation>
    <scope>NUCLEOTIDE SEQUENCE</scope>
    <source>
        <strain evidence="1">CBS2887</strain>
    </source>
</reference>
<sequence length="527" mass="59090">MNSTYSAHSSSRSSFSLTPSSDFIKAHLGLKSSLTSTIEATASALTSDTNICLTNPTTIKQFLCPLSSTLQSHFINHRQDISDMLHRQRSTQGDITRINEVNERLFLLIVDAGKYHNLNGLQYVSKALSLKDEIINNTSHNTDPFKLVLKLGLTHDTALSQSNPSTIDQTTESTATFPVSEGILKLRKDLIQFLDQHHDILFMSLTFKPCQGMIEDRLFNDMVSVADMRSLHFSNSPQQQQLVEDEDEYFDQKTAQYASSLSYPVSFTIPDPSLVNLKHLDKIIKITKSENHLVSSLPLDSPTYGVIHTTGNDDWFLTVIIDAGVCTGNIFHLKTLIIRYTRRVVLKFQGVTSVGGLNEMKRLIERINDEGLMKHVLGFEVSIDQDVQQDQKVFKLSNSDETIDHSHFVQDTTMETSVVTHMLGPELKALDLNLTSTPLKSVGTPQELSPLKNIRRKRDLFSSGIISKKLFKTFDLVSKNISDSLANNSMVQMMQFPASIATTSRTTTRSDYNIQLLKVIKEVIQSN</sequence>
<evidence type="ECO:0000313" key="2">
    <source>
        <dbReference type="Proteomes" id="UP000774326"/>
    </source>
</evidence>
<comment type="caution">
    <text evidence="1">The sequence shown here is derived from an EMBL/GenBank/DDBJ whole genome shotgun (WGS) entry which is preliminary data.</text>
</comment>
<organism evidence="1 2">
    <name type="scientific">Wickerhamomyces pijperi</name>
    <name type="common">Yeast</name>
    <name type="synonym">Pichia pijperi</name>
    <dbReference type="NCBI Taxonomy" id="599730"/>
    <lineage>
        <taxon>Eukaryota</taxon>
        <taxon>Fungi</taxon>
        <taxon>Dikarya</taxon>
        <taxon>Ascomycota</taxon>
        <taxon>Saccharomycotina</taxon>
        <taxon>Saccharomycetes</taxon>
        <taxon>Phaffomycetales</taxon>
        <taxon>Wickerhamomycetaceae</taxon>
        <taxon>Wickerhamomyces</taxon>
    </lineage>
</organism>
<gene>
    <name evidence="1" type="ORF">WICPIJ_002023</name>
</gene>
<reference evidence="1" key="1">
    <citation type="journal article" date="2021" name="Open Biol.">
        <title>Shared evolutionary footprints suggest mitochondrial oxidative damage underlies multiple complex I losses in fungi.</title>
        <authorList>
            <person name="Schikora-Tamarit M.A."/>
            <person name="Marcet-Houben M."/>
            <person name="Nosek J."/>
            <person name="Gabaldon T."/>
        </authorList>
    </citation>
    <scope>NUCLEOTIDE SEQUENCE</scope>
    <source>
        <strain evidence="1">CBS2887</strain>
    </source>
</reference>
<proteinExistence type="predicted"/>
<dbReference type="EMBL" id="JAEUBG010001046">
    <property type="protein sequence ID" value="KAH3686998.1"/>
    <property type="molecule type" value="Genomic_DNA"/>
</dbReference>
<dbReference type="Proteomes" id="UP000774326">
    <property type="component" value="Unassembled WGS sequence"/>
</dbReference>
<protein>
    <submittedName>
        <fullName evidence="1">Uncharacterized protein</fullName>
    </submittedName>
</protein>
<evidence type="ECO:0000313" key="1">
    <source>
        <dbReference type="EMBL" id="KAH3686998.1"/>
    </source>
</evidence>
<dbReference type="AlphaFoldDB" id="A0A9P8QAG6"/>
<keyword evidence="2" id="KW-1185">Reference proteome</keyword>